<organism evidence="1 2">
    <name type="scientific">Salmonella enterica subsp. enterica serovar Bovismorbificans</name>
    <dbReference type="NCBI Taxonomy" id="58097"/>
    <lineage>
        <taxon>Bacteria</taxon>
        <taxon>Pseudomonadati</taxon>
        <taxon>Pseudomonadota</taxon>
        <taxon>Gammaproteobacteria</taxon>
        <taxon>Enterobacterales</taxon>
        <taxon>Enterobacteriaceae</taxon>
        <taxon>Salmonella</taxon>
    </lineage>
</organism>
<name>A0A655CXC6_SALET</name>
<dbReference type="Proteomes" id="UP000041314">
    <property type="component" value="Unassembled WGS sequence"/>
</dbReference>
<sequence length="173" mass="20076">MIGRDLAGGDTASRFRDIDGRFKVMAHRQQFFYRIDHRDAMPTRLQKSRHNRDRHFFATANQRGVDAVRALTQQADTMQNMFDLSEFLFDNHFQPCKRESRLRAGKSCEQVRKNTFGIADIRQSILTADSFFNHRHQMVGNFRGGGKYGRYLPLPGIAFQNIGNTQKTFCICH</sequence>
<accession>A0A655CXC6</accession>
<evidence type="ECO:0000313" key="2">
    <source>
        <dbReference type="Proteomes" id="UP000041314"/>
    </source>
</evidence>
<protein>
    <submittedName>
        <fullName evidence="1">Uncharacterized protein</fullName>
    </submittedName>
</protein>
<gene>
    <name evidence="1" type="ORF">ERS008198_02555</name>
</gene>
<reference evidence="1 2" key="1">
    <citation type="submission" date="2015-03" db="EMBL/GenBank/DDBJ databases">
        <authorList>
            <consortium name="Pathogen Informatics"/>
        </authorList>
    </citation>
    <scope>NUCLEOTIDE SEQUENCE [LARGE SCALE GENOMIC DNA]</scope>
    <source>
        <strain evidence="1 2">A1104</strain>
    </source>
</reference>
<dbReference type="EMBL" id="CQPA01000019">
    <property type="protein sequence ID" value="CNU34958.1"/>
    <property type="molecule type" value="Genomic_DNA"/>
</dbReference>
<dbReference type="AlphaFoldDB" id="A0A655CXC6"/>
<proteinExistence type="predicted"/>
<evidence type="ECO:0000313" key="1">
    <source>
        <dbReference type="EMBL" id="CNU34958.1"/>
    </source>
</evidence>